<comment type="function">
    <text evidence="6">Regulates ciliary localization of the BBSome complex. Together with the BBSome complex, controls SMO ciliary trafficking and contributes to the sonic hedgehog (SHH) pathway regulation. May play a role in neurite outgrowth. May have tumor suppressor function.</text>
</comment>
<dbReference type="PANTHER" id="PTHR21635">
    <property type="entry name" value="LEUCINE ZIPPER TRANSCRIPTION FACTOR LIKE"/>
    <property type="match status" value="1"/>
</dbReference>
<evidence type="ECO:0000256" key="6">
    <source>
        <dbReference type="ARBA" id="ARBA00024898"/>
    </source>
</evidence>
<keyword evidence="5 8" id="KW-0175">Coiled coil</keyword>
<feature type="coiled-coil region" evidence="8">
    <location>
        <begin position="176"/>
        <end position="224"/>
    </location>
</feature>
<feature type="region of interest" description="Disordered" evidence="9">
    <location>
        <begin position="142"/>
        <end position="162"/>
    </location>
</feature>
<organism evidence="10 11">
    <name type="scientific">Petrolisthes manimaculis</name>
    <dbReference type="NCBI Taxonomy" id="1843537"/>
    <lineage>
        <taxon>Eukaryota</taxon>
        <taxon>Metazoa</taxon>
        <taxon>Ecdysozoa</taxon>
        <taxon>Arthropoda</taxon>
        <taxon>Crustacea</taxon>
        <taxon>Multicrustacea</taxon>
        <taxon>Malacostraca</taxon>
        <taxon>Eumalacostraca</taxon>
        <taxon>Eucarida</taxon>
        <taxon>Decapoda</taxon>
        <taxon>Pleocyemata</taxon>
        <taxon>Anomura</taxon>
        <taxon>Galatheoidea</taxon>
        <taxon>Porcellanidae</taxon>
        <taxon>Petrolisthes</taxon>
    </lineage>
</organism>
<evidence type="ECO:0000256" key="9">
    <source>
        <dbReference type="SAM" id="MobiDB-lite"/>
    </source>
</evidence>
<dbReference type="GO" id="GO:1903565">
    <property type="term" value="P:negative regulation of protein localization to cilium"/>
    <property type="evidence" value="ECO:0007669"/>
    <property type="project" value="TreeGrafter"/>
</dbReference>
<protein>
    <recommendedName>
        <fullName evidence="3">Leucine zipper transcription factor-like protein 1</fullName>
    </recommendedName>
</protein>
<evidence type="ECO:0000313" key="10">
    <source>
        <dbReference type="EMBL" id="KAK4329248.1"/>
    </source>
</evidence>
<comment type="subunit">
    <text evidence="7">Self-associates. Interacts with BBS9; the interaction mediates the association of LZTL1 with the BBsome complex and regulates BBSome ciliary trafficking.</text>
</comment>
<dbReference type="PANTHER" id="PTHR21635:SF0">
    <property type="entry name" value="LEUCINE ZIPPER TRANSCRIPTION FACTOR-LIKE PROTEIN 1"/>
    <property type="match status" value="1"/>
</dbReference>
<evidence type="ECO:0000256" key="4">
    <source>
        <dbReference type="ARBA" id="ARBA00022490"/>
    </source>
</evidence>
<dbReference type="GO" id="GO:0005737">
    <property type="term" value="C:cytoplasm"/>
    <property type="evidence" value="ECO:0007669"/>
    <property type="project" value="UniProtKB-SubCell"/>
</dbReference>
<feature type="compositionally biased region" description="Basic and acidic residues" evidence="9">
    <location>
        <begin position="313"/>
        <end position="327"/>
    </location>
</feature>
<evidence type="ECO:0000256" key="7">
    <source>
        <dbReference type="ARBA" id="ARBA00026004"/>
    </source>
</evidence>
<evidence type="ECO:0000313" key="11">
    <source>
        <dbReference type="Proteomes" id="UP001292094"/>
    </source>
</evidence>
<comment type="caution">
    <text evidence="10">The sequence shown here is derived from an EMBL/GenBank/DDBJ whole genome shotgun (WGS) entry which is preliminary data.</text>
</comment>
<keyword evidence="4" id="KW-0963">Cytoplasm</keyword>
<evidence type="ECO:0000256" key="8">
    <source>
        <dbReference type="SAM" id="Coils"/>
    </source>
</evidence>
<dbReference type="Proteomes" id="UP001292094">
    <property type="component" value="Unassembled WGS sequence"/>
</dbReference>
<evidence type="ECO:0000256" key="5">
    <source>
        <dbReference type="ARBA" id="ARBA00023054"/>
    </source>
</evidence>
<name>A0AAE1QPB6_9EUCA</name>
<proteinExistence type="inferred from homology"/>
<sequence length="338" mass="38615">MVTGPKIFLVLVDMEGIRVRHWSGWDLGLSEEHQAAVAAFLRFTRYQRGQRLRSVDACFHDVKDTRLLEDTYTSEEVSEMLDSLADVVRAEVEGELIHAVHTHSLLLSRLFQQAQKWHLNLNVDTTDLENQELLEEIKKFEERENQPGLSLDPATTSPNKSRATRLAPLTQNDGPIGLLQAEMKRLTADNSELKVKLEQAQEKVAELSKMKTEVNMNLQSTQEELKRVKLMVAEGPSAGDVTDLSDEVEKMRLQLGQEAAEREASEEELAHNLTTSRQTLLQVKAQLQLAEKELEKKFSQTGAYQNMKKMLNKKNEQIKSMRKKLEEYEPSQEETTEE</sequence>
<dbReference type="InterPro" id="IPR026157">
    <property type="entry name" value="LZTFL1"/>
</dbReference>
<evidence type="ECO:0000256" key="3">
    <source>
        <dbReference type="ARBA" id="ARBA00018920"/>
    </source>
</evidence>
<gene>
    <name evidence="10" type="ORF">Pmani_000387</name>
</gene>
<comment type="subcellular location">
    <subcellularLocation>
        <location evidence="1">Cytoplasm</location>
    </subcellularLocation>
</comment>
<accession>A0AAE1QPB6</accession>
<feature type="region of interest" description="Disordered" evidence="9">
    <location>
        <begin position="306"/>
        <end position="338"/>
    </location>
</feature>
<feature type="compositionally biased region" description="Acidic residues" evidence="9">
    <location>
        <begin position="328"/>
        <end position="338"/>
    </location>
</feature>
<dbReference type="EMBL" id="JAWZYT010000025">
    <property type="protein sequence ID" value="KAK4329248.1"/>
    <property type="molecule type" value="Genomic_DNA"/>
</dbReference>
<dbReference type="Pfam" id="PF15294">
    <property type="entry name" value="Leu_zip"/>
    <property type="match status" value="1"/>
</dbReference>
<keyword evidence="11" id="KW-1185">Reference proteome</keyword>
<evidence type="ECO:0000256" key="1">
    <source>
        <dbReference type="ARBA" id="ARBA00004496"/>
    </source>
</evidence>
<dbReference type="AlphaFoldDB" id="A0AAE1QPB6"/>
<evidence type="ECO:0000256" key="2">
    <source>
        <dbReference type="ARBA" id="ARBA00008868"/>
    </source>
</evidence>
<reference evidence="10" key="1">
    <citation type="submission" date="2023-11" db="EMBL/GenBank/DDBJ databases">
        <title>Genome assemblies of two species of porcelain crab, Petrolisthes cinctipes and Petrolisthes manimaculis (Anomura: Porcellanidae).</title>
        <authorList>
            <person name="Angst P."/>
        </authorList>
    </citation>
    <scope>NUCLEOTIDE SEQUENCE</scope>
    <source>
        <strain evidence="10">PB745_02</strain>
        <tissue evidence="10">Gill</tissue>
    </source>
</reference>
<comment type="similarity">
    <text evidence="2">Belongs to the LZTFL1 family.</text>
</comment>